<dbReference type="eggNOG" id="COG4281">
    <property type="taxonomic scope" value="Bacteria"/>
</dbReference>
<dbReference type="Gene3D" id="1.20.80.10">
    <property type="match status" value="1"/>
</dbReference>
<dbReference type="InterPro" id="IPR014352">
    <property type="entry name" value="FERM/acyl-CoA-bd_prot_sf"/>
</dbReference>
<dbReference type="PROSITE" id="PS51228">
    <property type="entry name" value="ACB_2"/>
    <property type="match status" value="1"/>
</dbReference>
<dbReference type="GeneID" id="89453337"/>
<sequence>MSSEELDKEFEHAVDCVNAHKDPFPADTLLKLYAYYKRANHDSQRPSGSKPLISAFKTNALFQTRNMTIDEAKQEYIDLVKDYFGSLDDC</sequence>
<evidence type="ECO:0000313" key="2">
    <source>
        <dbReference type="EMBL" id="EAP85941.1"/>
    </source>
</evidence>
<protein>
    <submittedName>
        <fullName evidence="2">Phosphatidylserine decarboxylase</fullName>
    </submittedName>
</protein>
<dbReference type="Pfam" id="PF00887">
    <property type="entry name" value="ACBP"/>
    <property type="match status" value="1"/>
</dbReference>
<dbReference type="EMBL" id="CP002046">
    <property type="protein sequence ID" value="EAP85941.1"/>
    <property type="molecule type" value="Genomic_DNA"/>
</dbReference>
<dbReference type="GO" id="GO:0000062">
    <property type="term" value="F:fatty-acyl-CoA binding"/>
    <property type="evidence" value="ECO:0007669"/>
    <property type="project" value="InterPro"/>
</dbReference>
<proteinExistence type="predicted"/>
<gene>
    <name evidence="2" type="ordered locus">CA2559_07911</name>
</gene>
<dbReference type="InterPro" id="IPR000582">
    <property type="entry name" value="Acyl-CoA-binding_protein"/>
</dbReference>
<dbReference type="SUPFAM" id="SSF47027">
    <property type="entry name" value="Acyl-CoA binding protein"/>
    <property type="match status" value="1"/>
</dbReference>
<dbReference type="OrthoDB" id="981216at2"/>
<name>A3UBE0_CROAH</name>
<reference evidence="2 3" key="1">
    <citation type="journal article" date="2010" name="J. Bacteriol.">
        <title>The complete genome sequence of Croceibacter atlanticus HTCC2559T.</title>
        <authorList>
            <person name="Oh H.M."/>
            <person name="Kang I."/>
            <person name="Ferriera S."/>
            <person name="Giovannoni S.J."/>
            <person name="Cho J.C."/>
        </authorList>
    </citation>
    <scope>NUCLEOTIDE SEQUENCE [LARGE SCALE GENOMIC DNA]</scope>
    <source>
        <strain evidence="3">ATCC BAA-628 / HTCC2559 / KCTC 12090</strain>
    </source>
</reference>
<accession>A3UBE0</accession>
<dbReference type="Proteomes" id="UP000002297">
    <property type="component" value="Chromosome"/>
</dbReference>
<dbReference type="RefSeq" id="WP_013187327.1">
    <property type="nucleotide sequence ID" value="NC_014230.1"/>
</dbReference>
<dbReference type="AlphaFoldDB" id="A3UBE0"/>
<feature type="domain" description="ACB" evidence="1">
    <location>
        <begin position="6"/>
        <end position="89"/>
    </location>
</feature>
<dbReference type="InterPro" id="IPR035984">
    <property type="entry name" value="Acyl-CoA-binding_sf"/>
</dbReference>
<dbReference type="STRING" id="216432.CA2559_07911"/>
<keyword evidence="3" id="KW-1185">Reference proteome</keyword>
<organism evidence="2 3">
    <name type="scientific">Croceibacter atlanticus (strain ATCC BAA-628 / JCM 21780 / CIP 108009 / IAM 15332 / KCTC 12090 / HTCC2559)</name>
    <dbReference type="NCBI Taxonomy" id="216432"/>
    <lineage>
        <taxon>Bacteria</taxon>
        <taxon>Pseudomonadati</taxon>
        <taxon>Bacteroidota</taxon>
        <taxon>Flavobacteriia</taxon>
        <taxon>Flavobacteriales</taxon>
        <taxon>Flavobacteriaceae</taxon>
        <taxon>Croceibacter</taxon>
    </lineage>
</organism>
<dbReference type="HOGENOM" id="CLU_118853_5_0_10"/>
<dbReference type="KEGG" id="cat:CA2559_07911"/>
<evidence type="ECO:0000313" key="3">
    <source>
        <dbReference type="Proteomes" id="UP000002297"/>
    </source>
</evidence>
<evidence type="ECO:0000259" key="1">
    <source>
        <dbReference type="PROSITE" id="PS51228"/>
    </source>
</evidence>